<dbReference type="EMBL" id="JAJJMA010022477">
    <property type="protein sequence ID" value="MCL7023468.1"/>
    <property type="molecule type" value="Genomic_DNA"/>
</dbReference>
<protein>
    <recommendedName>
        <fullName evidence="5">NusG-like N-terminal domain-containing protein</fullName>
    </recommendedName>
</protein>
<comment type="caution">
    <text evidence="6">The sequence shown here is derived from an EMBL/GenBank/DDBJ whole genome shotgun (WGS) entry which is preliminary data.</text>
</comment>
<dbReference type="GO" id="GO:0031564">
    <property type="term" value="P:transcription antitermination"/>
    <property type="evidence" value="ECO:0007669"/>
    <property type="project" value="UniProtKB-KW"/>
</dbReference>
<keyword evidence="1" id="KW-0889">Transcription antitermination</keyword>
<sequence length="330" mass="37352">MEISMGIGYLSLSRSSSTSSSLSRLYPIPCLSVFNRRKKITLKVSSAILQEEEEEEKEDDSGGFLSGRERRQLRNERRALTTNNWREEVEDKLGTKYSRKRFATWTEELNLDNLALLGPQWWLVRVSRVSGQETADVIGRTLNRKFPDIDFKIYAPAVRVKRKLKNGTITVKPKPLFPGCVFLWSVLNKEIHDFIRDTPGVGGFIGSTVGNTKKQINRPKPVSTNDMEAIFRRAKEEQIQTDQAFEEEQKVQELANEGESNPKPKVVKKSVTADSKKKKRTKKGAEPAVGNSSVQEEYKLLVPGSSVRIVSGPFMEFTGNLKKLDRKTGK</sequence>
<evidence type="ECO:0000313" key="6">
    <source>
        <dbReference type="EMBL" id="MCL7023468.1"/>
    </source>
</evidence>
<reference evidence="6" key="1">
    <citation type="submission" date="2022-03" db="EMBL/GenBank/DDBJ databases">
        <title>A functionally conserved STORR gene fusion in Papaver species that diverged 16.8 million years ago.</title>
        <authorList>
            <person name="Catania T."/>
        </authorList>
    </citation>
    <scope>NUCLEOTIDE SEQUENCE</scope>
    <source>
        <strain evidence="6">S-191538</strain>
    </source>
</reference>
<organism evidence="6 7">
    <name type="scientific">Papaver nudicaule</name>
    <name type="common">Iceland poppy</name>
    <dbReference type="NCBI Taxonomy" id="74823"/>
    <lineage>
        <taxon>Eukaryota</taxon>
        <taxon>Viridiplantae</taxon>
        <taxon>Streptophyta</taxon>
        <taxon>Embryophyta</taxon>
        <taxon>Tracheophyta</taxon>
        <taxon>Spermatophyta</taxon>
        <taxon>Magnoliopsida</taxon>
        <taxon>Ranunculales</taxon>
        <taxon>Papaveraceae</taxon>
        <taxon>Papaveroideae</taxon>
        <taxon>Papaver</taxon>
    </lineage>
</organism>
<keyword evidence="3" id="KW-0804">Transcription</keyword>
<proteinExistence type="predicted"/>
<dbReference type="Pfam" id="PF02357">
    <property type="entry name" value="NusG"/>
    <property type="match status" value="1"/>
</dbReference>
<evidence type="ECO:0000256" key="1">
    <source>
        <dbReference type="ARBA" id="ARBA00022814"/>
    </source>
</evidence>
<keyword evidence="2" id="KW-0805">Transcription regulation</keyword>
<dbReference type="Gene3D" id="3.30.70.940">
    <property type="entry name" value="NusG, N-terminal domain"/>
    <property type="match status" value="1"/>
</dbReference>
<dbReference type="PANTHER" id="PTHR30265:SF4">
    <property type="entry name" value="KOW MOTIF FAMILY PROTEIN, EXPRESSED"/>
    <property type="match status" value="1"/>
</dbReference>
<dbReference type="AlphaFoldDB" id="A0AA41RWQ6"/>
<dbReference type="SMART" id="SM00738">
    <property type="entry name" value="NGN"/>
    <property type="match status" value="1"/>
</dbReference>
<dbReference type="CDD" id="cd09890">
    <property type="entry name" value="NGN_plant"/>
    <property type="match status" value="1"/>
</dbReference>
<dbReference type="SUPFAM" id="SSF82679">
    <property type="entry name" value="N-utilization substance G protein NusG, N-terminal domain"/>
    <property type="match status" value="1"/>
</dbReference>
<feature type="region of interest" description="Disordered" evidence="4">
    <location>
        <begin position="251"/>
        <end position="297"/>
    </location>
</feature>
<dbReference type="PANTHER" id="PTHR30265">
    <property type="entry name" value="RHO-INTERACTING TRANSCRIPTION TERMINATION FACTOR NUSG"/>
    <property type="match status" value="1"/>
</dbReference>
<dbReference type="GO" id="GO:0006354">
    <property type="term" value="P:DNA-templated transcription elongation"/>
    <property type="evidence" value="ECO:0007669"/>
    <property type="project" value="InterPro"/>
</dbReference>
<dbReference type="InterPro" id="IPR006645">
    <property type="entry name" value="NGN-like_dom"/>
</dbReference>
<name>A0AA41RWQ6_PAPNU</name>
<evidence type="ECO:0000256" key="4">
    <source>
        <dbReference type="SAM" id="MobiDB-lite"/>
    </source>
</evidence>
<feature type="domain" description="NusG-like N-terminal" evidence="5">
    <location>
        <begin position="118"/>
        <end position="234"/>
    </location>
</feature>
<accession>A0AA41RWQ6</accession>
<gene>
    <name evidence="6" type="ORF">MKW94_023521</name>
</gene>
<evidence type="ECO:0000313" key="7">
    <source>
        <dbReference type="Proteomes" id="UP001177140"/>
    </source>
</evidence>
<keyword evidence="7" id="KW-1185">Reference proteome</keyword>
<feature type="non-terminal residue" evidence="6">
    <location>
        <position position="330"/>
    </location>
</feature>
<dbReference type="InterPro" id="IPR036735">
    <property type="entry name" value="NGN_dom_sf"/>
</dbReference>
<dbReference type="InterPro" id="IPR043425">
    <property type="entry name" value="NusG-like"/>
</dbReference>
<evidence type="ECO:0000259" key="5">
    <source>
        <dbReference type="SMART" id="SM00738"/>
    </source>
</evidence>
<evidence type="ECO:0000256" key="2">
    <source>
        <dbReference type="ARBA" id="ARBA00023015"/>
    </source>
</evidence>
<evidence type="ECO:0000256" key="3">
    <source>
        <dbReference type="ARBA" id="ARBA00023163"/>
    </source>
</evidence>
<dbReference type="Proteomes" id="UP001177140">
    <property type="component" value="Unassembled WGS sequence"/>
</dbReference>